<evidence type="ECO:0000313" key="1">
    <source>
        <dbReference type="EMBL" id="MFC7199301.1"/>
    </source>
</evidence>
<reference evidence="1 2" key="1">
    <citation type="journal article" date="2019" name="Int. J. Syst. Evol. Microbiol.">
        <title>The Global Catalogue of Microorganisms (GCM) 10K type strain sequencing project: providing services to taxonomists for standard genome sequencing and annotation.</title>
        <authorList>
            <consortium name="The Broad Institute Genomics Platform"/>
            <consortium name="The Broad Institute Genome Sequencing Center for Infectious Disease"/>
            <person name="Wu L."/>
            <person name="Ma J."/>
        </authorList>
    </citation>
    <scope>NUCLEOTIDE SEQUENCE [LARGE SCALE GENOMIC DNA]</scope>
    <source>
        <strain evidence="1 2">XZGYJ-43</strain>
    </source>
</reference>
<dbReference type="Proteomes" id="UP001596447">
    <property type="component" value="Unassembled WGS sequence"/>
</dbReference>
<proteinExistence type="predicted"/>
<dbReference type="InterPro" id="IPR043953">
    <property type="entry name" value="DUF5784"/>
</dbReference>
<protein>
    <submittedName>
        <fullName evidence="1">DUF5784 family protein</fullName>
    </submittedName>
</protein>
<dbReference type="AlphaFoldDB" id="A0ABD5Z2B6"/>
<gene>
    <name evidence="1" type="ORF">ACFQJ9_07720</name>
</gene>
<organism evidence="1 2">
    <name type="scientific">Halospeciosus flavus</name>
    <dbReference type="NCBI Taxonomy" id="3032283"/>
    <lineage>
        <taxon>Archaea</taxon>
        <taxon>Methanobacteriati</taxon>
        <taxon>Methanobacteriota</taxon>
        <taxon>Stenosarchaea group</taxon>
        <taxon>Halobacteria</taxon>
        <taxon>Halobacteriales</taxon>
        <taxon>Halobacteriaceae</taxon>
        <taxon>Halospeciosus</taxon>
    </lineage>
</organism>
<keyword evidence="2" id="KW-1185">Reference proteome</keyword>
<evidence type="ECO:0000313" key="2">
    <source>
        <dbReference type="Proteomes" id="UP001596447"/>
    </source>
</evidence>
<comment type="caution">
    <text evidence="1">The sequence shown here is derived from an EMBL/GenBank/DDBJ whole genome shotgun (WGS) entry which is preliminary data.</text>
</comment>
<accession>A0ABD5Z2B6</accession>
<dbReference type="RefSeq" id="WP_279529240.1">
    <property type="nucleotide sequence ID" value="NZ_CP122312.1"/>
</dbReference>
<name>A0ABD5Z2B6_9EURY</name>
<sequence length="342" mass="38227">MAKPLRFRRAIGGWNVGRVRSALYADLDANIGATMRRPWFEQPSGYEARRFEMDNGDVALFCWASDGDGGYWLGNTETPQTLWRTDKYGFDEVPYPVARWAQRELLAQLREEEPWLEPYDHLAWFFLPVFLSKDGRESTRTFFRDHAAGFPDAARDEALQFYEDVLSTGVLDDDRHETAGKLGTPDHVDLVRMRAAMAELNAVRLLVDAGYDLDPEHEVSTGHSLDFRVERDGEVSLVEVTRPSPPARRNANTPTAAVRETAATKAEGQLEKHGGGATLFVDCSSFVDDDWAAVRGERPDVGHHPAVVYRVRPSGHVEGYTKGSVPVDLPDSFADVSTTATR</sequence>
<dbReference type="Pfam" id="PF19096">
    <property type="entry name" value="DUF5784"/>
    <property type="match status" value="1"/>
</dbReference>
<dbReference type="EMBL" id="JBHTAR010000011">
    <property type="protein sequence ID" value="MFC7199301.1"/>
    <property type="molecule type" value="Genomic_DNA"/>
</dbReference>